<feature type="non-terminal residue" evidence="2">
    <location>
        <position position="71"/>
    </location>
</feature>
<gene>
    <name evidence="2" type="ORF">AVDCRST_MAG80-649</name>
</gene>
<reference evidence="2" key="1">
    <citation type="submission" date="2020-02" db="EMBL/GenBank/DDBJ databases">
        <authorList>
            <person name="Meier V. D."/>
        </authorList>
    </citation>
    <scope>NUCLEOTIDE SEQUENCE</scope>
    <source>
        <strain evidence="2">AVDCRST_MAG80</strain>
    </source>
</reference>
<feature type="non-terminal residue" evidence="2">
    <location>
        <position position="1"/>
    </location>
</feature>
<evidence type="ECO:0000256" key="1">
    <source>
        <dbReference type="SAM" id="MobiDB-lite"/>
    </source>
</evidence>
<feature type="compositionally biased region" description="Basic and acidic residues" evidence="1">
    <location>
        <begin position="20"/>
        <end position="32"/>
    </location>
</feature>
<protein>
    <submittedName>
        <fullName evidence="2">Uncharacterized protein</fullName>
    </submittedName>
</protein>
<accession>A0A6J4Q4V6</accession>
<sequence>GRQAEKAGRAVPRRARRAERRAPAGSRRDVARGRQRGYPGEPGGLRQRFLRGLDGGRGRRAGHDERPEQQL</sequence>
<organism evidence="2">
    <name type="scientific">uncultured Rubrobacteraceae bacterium</name>
    <dbReference type="NCBI Taxonomy" id="349277"/>
    <lineage>
        <taxon>Bacteria</taxon>
        <taxon>Bacillati</taxon>
        <taxon>Actinomycetota</taxon>
        <taxon>Rubrobacteria</taxon>
        <taxon>Rubrobacterales</taxon>
        <taxon>Rubrobacteraceae</taxon>
        <taxon>environmental samples</taxon>
    </lineage>
</organism>
<name>A0A6J4Q4V6_9ACTN</name>
<feature type="region of interest" description="Disordered" evidence="1">
    <location>
        <begin position="1"/>
        <end position="71"/>
    </location>
</feature>
<feature type="compositionally biased region" description="Basic and acidic residues" evidence="1">
    <location>
        <begin position="54"/>
        <end position="71"/>
    </location>
</feature>
<proteinExistence type="predicted"/>
<evidence type="ECO:0000313" key="2">
    <source>
        <dbReference type="EMBL" id="CAA9432109.1"/>
    </source>
</evidence>
<dbReference type="AlphaFoldDB" id="A0A6J4Q4V6"/>
<dbReference type="EMBL" id="CADCVC010000054">
    <property type="protein sequence ID" value="CAA9432109.1"/>
    <property type="molecule type" value="Genomic_DNA"/>
</dbReference>